<dbReference type="InterPro" id="IPR044068">
    <property type="entry name" value="CB"/>
</dbReference>
<dbReference type="InterPro" id="IPR011010">
    <property type="entry name" value="DNA_brk_join_enz"/>
</dbReference>
<keyword evidence="2" id="KW-0238">DNA-binding</keyword>
<protein>
    <submittedName>
        <fullName evidence="4">Site-specific integrase</fullName>
    </submittedName>
</protein>
<dbReference type="InterPro" id="IPR050090">
    <property type="entry name" value="Tyrosine_recombinase_XerCD"/>
</dbReference>
<keyword evidence="3" id="KW-0233">DNA recombination</keyword>
<sequence length="368" mass="41474">MQGITEIRHKDGRVVYRVRFRDGKTNASETFRNIETATYFRDLVKQFGGTAARNILDSRENPDDTDTLTLGGIHQSYLEHAASYATPGTIARYRNMAASYIFPKIPPQTPIRALTRESIENYVTWLRAKPSRYGTSLKPRTIKRIVAFLSTLFNYQIEIGNLESNPARGIRIPNDAIPTQPVFLTPQQVEKIADNCGYYGVLVRFLYATGLRFGEATALTPADVNVKTRTITVSKAWKQGEKSSDFYLGAPKTDTSTRTVLVSKSVIALLKPLLVEDAPFLFHPKTRPDRPLRNKTFRNCAWKQAVENMDPRPRIHDLRHSHVSRLIQAGIPLPVIQKRVGHKDIQTTINIYGHITPKDARAAADVFG</sequence>
<dbReference type="InterPro" id="IPR010998">
    <property type="entry name" value="Integrase_recombinase_N"/>
</dbReference>
<gene>
    <name evidence="4" type="ORF">HHJ78_07625</name>
</gene>
<dbReference type="GO" id="GO:0006310">
    <property type="term" value="P:DNA recombination"/>
    <property type="evidence" value="ECO:0007669"/>
    <property type="project" value="UniProtKB-KW"/>
</dbReference>
<dbReference type="Proteomes" id="UP000578252">
    <property type="component" value="Unassembled WGS sequence"/>
</dbReference>
<dbReference type="PROSITE" id="PS51900">
    <property type="entry name" value="CB"/>
    <property type="match status" value="1"/>
</dbReference>
<dbReference type="PANTHER" id="PTHR30349">
    <property type="entry name" value="PHAGE INTEGRASE-RELATED"/>
    <property type="match status" value="1"/>
</dbReference>
<evidence type="ECO:0000256" key="3">
    <source>
        <dbReference type="ARBA" id="ARBA00023172"/>
    </source>
</evidence>
<dbReference type="PROSITE" id="PS51898">
    <property type="entry name" value="TYR_RECOMBINASE"/>
    <property type="match status" value="1"/>
</dbReference>
<comment type="similarity">
    <text evidence="1">Belongs to the 'phage' integrase family.</text>
</comment>
<dbReference type="CDD" id="cd01189">
    <property type="entry name" value="INT_ICEBs1_C_like"/>
    <property type="match status" value="1"/>
</dbReference>
<dbReference type="PANTHER" id="PTHR30349:SF64">
    <property type="entry name" value="PROPHAGE INTEGRASE INTD-RELATED"/>
    <property type="match status" value="1"/>
</dbReference>
<name>A0A2X1RGU8_9ACTO</name>
<dbReference type="SUPFAM" id="SSF56349">
    <property type="entry name" value="DNA breaking-rejoining enzymes"/>
    <property type="match status" value="1"/>
</dbReference>
<dbReference type="InterPro" id="IPR013762">
    <property type="entry name" value="Integrase-like_cat_sf"/>
</dbReference>
<evidence type="ECO:0000256" key="2">
    <source>
        <dbReference type="ARBA" id="ARBA00023125"/>
    </source>
</evidence>
<dbReference type="Pfam" id="PF00589">
    <property type="entry name" value="Phage_integrase"/>
    <property type="match status" value="1"/>
</dbReference>
<proteinExistence type="inferred from homology"/>
<dbReference type="EMBL" id="JABCUR010000006">
    <property type="protein sequence ID" value="NMW65399.1"/>
    <property type="molecule type" value="Genomic_DNA"/>
</dbReference>
<evidence type="ECO:0000313" key="5">
    <source>
        <dbReference type="Proteomes" id="UP000578252"/>
    </source>
</evidence>
<dbReference type="AlphaFoldDB" id="A0A2X1RGU8"/>
<organism evidence="4 5">
    <name type="scientific">Mobiluncus mulieris</name>
    <dbReference type="NCBI Taxonomy" id="2052"/>
    <lineage>
        <taxon>Bacteria</taxon>
        <taxon>Bacillati</taxon>
        <taxon>Actinomycetota</taxon>
        <taxon>Actinomycetes</taxon>
        <taxon>Actinomycetales</taxon>
        <taxon>Actinomycetaceae</taxon>
        <taxon>Mobiluncus</taxon>
    </lineage>
</organism>
<comment type="caution">
    <text evidence="4">The sequence shown here is derived from an EMBL/GenBank/DDBJ whole genome shotgun (WGS) entry which is preliminary data.</text>
</comment>
<dbReference type="Gene3D" id="1.10.150.130">
    <property type="match status" value="1"/>
</dbReference>
<evidence type="ECO:0000256" key="1">
    <source>
        <dbReference type="ARBA" id="ARBA00008857"/>
    </source>
</evidence>
<accession>A0A2X1RGU8</accession>
<reference evidence="4 5" key="1">
    <citation type="submission" date="2020-04" db="EMBL/GenBank/DDBJ databases">
        <title>Antimicrobial susceptibility and clonality of vaginal-derived multi-drug resistant Mobiluncus isolates in China.</title>
        <authorList>
            <person name="Zhang X."/>
        </authorList>
    </citation>
    <scope>NUCLEOTIDE SEQUENCE [LARGE SCALE GENOMIC DNA]</scope>
    <source>
        <strain evidence="4 5">13</strain>
    </source>
</reference>
<dbReference type="GO" id="GO:0015074">
    <property type="term" value="P:DNA integration"/>
    <property type="evidence" value="ECO:0007669"/>
    <property type="project" value="InterPro"/>
</dbReference>
<evidence type="ECO:0000313" key="4">
    <source>
        <dbReference type="EMBL" id="NMW65399.1"/>
    </source>
</evidence>
<dbReference type="GO" id="GO:0003677">
    <property type="term" value="F:DNA binding"/>
    <property type="evidence" value="ECO:0007669"/>
    <property type="project" value="UniProtKB-UniRule"/>
</dbReference>
<dbReference type="OrthoDB" id="1822491at2"/>
<dbReference type="InterPro" id="IPR002104">
    <property type="entry name" value="Integrase_catalytic"/>
</dbReference>
<dbReference type="Gene3D" id="1.10.443.10">
    <property type="entry name" value="Intergrase catalytic core"/>
    <property type="match status" value="1"/>
</dbReference>
<dbReference type="RefSeq" id="WP_036342068.1">
    <property type="nucleotide sequence ID" value="NZ_CAMPUA010000021.1"/>
</dbReference>